<name>A0ABT4BC37_9ACTN</name>
<evidence type="ECO:0000256" key="1">
    <source>
        <dbReference type="SAM" id="MobiDB-lite"/>
    </source>
</evidence>
<sequence length="614" mass="67068">MTRAQKFQWFLEAGFSESLRPLPVGTELAAAQRIVDCLENKFHALRTSIEVIDGELQQRVHRRGLPVRAADVAADETPQLHMARIVERFKAEVQGRTGLYLAQFHLLERGAERWLGFVADHVAMDADFRRVVENAIGDAVADPVTGRQPDTSAQLSGIQPTDMARLESGPQGEAERQRASDLLQQHFATAPPRMHRYRPSSGISGRYYRRTLTLQSADIIFAQVMSTAGLLPSALILAAFTQLLCWRGKLDACTVNVARNNRHNADLRNVRCTTAQRSPVTFRRLDQGMRAAAAGAQRALAEGHPTYGRYDPFDLLRERVLAQHSRGISLSTDLAYNFIPPPHGWHEVLKSGAGRPDQALEAITYEVTDESFYEYGASLSVRWSDARTVRISIHGDSQALAAEDCGALLRGIELVLSRVAAGQDCVAGDVAAQVGLAVMTRHAGEQLVNGHWVDFQALEDKVLAMDWAEEVKLIIDAGEAGNTRLTIRVTAAEGKSPAPHDVRNALLRHLDTGELLAVPDHYEIVGGAPVTLARGPEGSTESAVQSIMAATVGGRIPDLDECFIRAGGQLARYPEFADLLRRRGYLPPSFACISGMTTLRTVAGGLRRAEASAD</sequence>
<dbReference type="Proteomes" id="UP001151002">
    <property type="component" value="Unassembled WGS sequence"/>
</dbReference>
<organism evidence="2 3">
    <name type="scientific">Paractinoplanes pyxinae</name>
    <dbReference type="NCBI Taxonomy" id="2997416"/>
    <lineage>
        <taxon>Bacteria</taxon>
        <taxon>Bacillati</taxon>
        <taxon>Actinomycetota</taxon>
        <taxon>Actinomycetes</taxon>
        <taxon>Micromonosporales</taxon>
        <taxon>Micromonosporaceae</taxon>
        <taxon>Paractinoplanes</taxon>
    </lineage>
</organism>
<feature type="region of interest" description="Disordered" evidence="1">
    <location>
        <begin position="141"/>
        <end position="178"/>
    </location>
</feature>
<dbReference type="Gene3D" id="3.30.559.10">
    <property type="entry name" value="Chloramphenicol acetyltransferase-like domain"/>
    <property type="match status" value="1"/>
</dbReference>
<evidence type="ECO:0000313" key="2">
    <source>
        <dbReference type="EMBL" id="MCY1144080.1"/>
    </source>
</evidence>
<protein>
    <recommendedName>
        <fullName evidence="4">Condensation domain-containing protein</fullName>
    </recommendedName>
</protein>
<feature type="compositionally biased region" description="Polar residues" evidence="1">
    <location>
        <begin position="148"/>
        <end position="159"/>
    </location>
</feature>
<evidence type="ECO:0008006" key="4">
    <source>
        <dbReference type="Google" id="ProtNLM"/>
    </source>
</evidence>
<dbReference type="InterPro" id="IPR023213">
    <property type="entry name" value="CAT-like_dom_sf"/>
</dbReference>
<keyword evidence="3" id="KW-1185">Reference proteome</keyword>
<comment type="caution">
    <text evidence="2">The sequence shown here is derived from an EMBL/GenBank/DDBJ whole genome shotgun (WGS) entry which is preliminary data.</text>
</comment>
<proteinExistence type="predicted"/>
<dbReference type="SUPFAM" id="SSF52777">
    <property type="entry name" value="CoA-dependent acyltransferases"/>
    <property type="match status" value="2"/>
</dbReference>
<evidence type="ECO:0000313" key="3">
    <source>
        <dbReference type="Proteomes" id="UP001151002"/>
    </source>
</evidence>
<gene>
    <name evidence="2" type="ORF">OWR29_39305</name>
</gene>
<dbReference type="Gene3D" id="3.30.559.30">
    <property type="entry name" value="Nonribosomal peptide synthetase, condensation domain"/>
    <property type="match status" value="1"/>
</dbReference>
<reference evidence="2" key="1">
    <citation type="submission" date="2022-11" db="EMBL/GenBank/DDBJ databases">
        <authorList>
            <person name="Somphong A."/>
            <person name="Phongsopitanun W."/>
        </authorList>
    </citation>
    <scope>NUCLEOTIDE SEQUENCE</scope>
    <source>
        <strain evidence="2">Pm04-4</strain>
    </source>
</reference>
<dbReference type="EMBL" id="JAPNTZ010000018">
    <property type="protein sequence ID" value="MCY1144080.1"/>
    <property type="molecule type" value="Genomic_DNA"/>
</dbReference>
<dbReference type="RefSeq" id="WP_267568636.1">
    <property type="nucleotide sequence ID" value="NZ_JAPNTZ010000018.1"/>
</dbReference>
<accession>A0ABT4BC37</accession>